<evidence type="ECO:0000313" key="3">
    <source>
        <dbReference type="Proteomes" id="UP000294739"/>
    </source>
</evidence>
<organism evidence="2 3">
    <name type="scientific">Jiangella asiatica</name>
    <dbReference type="NCBI Taxonomy" id="2530372"/>
    <lineage>
        <taxon>Bacteria</taxon>
        <taxon>Bacillati</taxon>
        <taxon>Actinomycetota</taxon>
        <taxon>Actinomycetes</taxon>
        <taxon>Jiangellales</taxon>
        <taxon>Jiangellaceae</taxon>
        <taxon>Jiangella</taxon>
    </lineage>
</organism>
<feature type="compositionally biased region" description="Low complexity" evidence="1">
    <location>
        <begin position="1"/>
        <end position="11"/>
    </location>
</feature>
<reference evidence="2 3" key="1">
    <citation type="submission" date="2019-03" db="EMBL/GenBank/DDBJ databases">
        <title>Draft genome sequences of novel Actinobacteria.</title>
        <authorList>
            <person name="Sahin N."/>
            <person name="Ay H."/>
            <person name="Saygin H."/>
        </authorList>
    </citation>
    <scope>NUCLEOTIDE SEQUENCE [LARGE SCALE GENOMIC DNA]</scope>
    <source>
        <strain evidence="2 3">5K138</strain>
    </source>
</reference>
<feature type="region of interest" description="Disordered" evidence="1">
    <location>
        <begin position="1"/>
        <end position="25"/>
    </location>
</feature>
<evidence type="ECO:0000313" key="2">
    <source>
        <dbReference type="EMBL" id="TDE08789.1"/>
    </source>
</evidence>
<dbReference type="EMBL" id="SMKZ01000022">
    <property type="protein sequence ID" value="TDE08789.1"/>
    <property type="molecule type" value="Genomic_DNA"/>
</dbReference>
<dbReference type="OrthoDB" id="5197877at2"/>
<protein>
    <submittedName>
        <fullName evidence="2">Uncharacterized protein</fullName>
    </submittedName>
</protein>
<dbReference type="InParanoid" id="A0A4R5D5N4"/>
<keyword evidence="3" id="KW-1185">Reference proteome</keyword>
<proteinExistence type="predicted"/>
<accession>A0A4R5D5N4</accession>
<name>A0A4R5D5N4_9ACTN</name>
<dbReference type="AlphaFoldDB" id="A0A4R5D5N4"/>
<sequence length="90" mass="10196">MTTTDVTTADVKTADLSRTTDGPDFRSTEMHLMNEALARAHCTEQLELAKREQRVRRIMAARRMDRRAARAAQRASRLASAAVAMRTRTY</sequence>
<gene>
    <name evidence="2" type="ORF">E1269_16635</name>
</gene>
<dbReference type="RefSeq" id="WP_131896469.1">
    <property type="nucleotide sequence ID" value="NZ_SMKZ01000022.1"/>
</dbReference>
<comment type="caution">
    <text evidence="2">The sequence shown here is derived from an EMBL/GenBank/DDBJ whole genome shotgun (WGS) entry which is preliminary data.</text>
</comment>
<evidence type="ECO:0000256" key="1">
    <source>
        <dbReference type="SAM" id="MobiDB-lite"/>
    </source>
</evidence>
<dbReference type="Proteomes" id="UP000294739">
    <property type="component" value="Unassembled WGS sequence"/>
</dbReference>